<dbReference type="InterPro" id="IPR011992">
    <property type="entry name" value="EF-hand-dom_pair"/>
</dbReference>
<gene>
    <name evidence="3" type="ordered locus">XOO1610</name>
</gene>
<organism evidence="3 4">
    <name type="scientific">Xanthomonas oryzae pv. oryzae (strain KACC10331 / KXO85)</name>
    <dbReference type="NCBI Taxonomy" id="291331"/>
    <lineage>
        <taxon>Bacteria</taxon>
        <taxon>Pseudomonadati</taxon>
        <taxon>Pseudomonadota</taxon>
        <taxon>Gammaproteobacteria</taxon>
        <taxon>Lysobacterales</taxon>
        <taxon>Lysobacteraceae</taxon>
        <taxon>Xanthomonas</taxon>
    </lineage>
</organism>
<dbReference type="Gene3D" id="1.10.238.10">
    <property type="entry name" value="EF-hand"/>
    <property type="match status" value="3"/>
</dbReference>
<dbReference type="AlphaFoldDB" id="Q5H2F7"/>
<reference evidence="3 4" key="1">
    <citation type="journal article" date="2005" name="Nucleic Acids Res.">
        <title>The genome sequence of Xanthomonas oryzae pathovar oryzae KACC10331, the bacterial blight pathogen of rice.</title>
        <authorList>
            <person name="Lee B.M."/>
            <person name="Park Y.J."/>
            <person name="Park D.S."/>
            <person name="Kang H.W."/>
            <person name="Kim J.G."/>
            <person name="Song E.S."/>
            <person name="Park I.C."/>
            <person name="Yoon U.H."/>
            <person name="Hahn J.H."/>
            <person name="Koo B.S."/>
            <person name="Lee G.B."/>
            <person name="Kim H."/>
            <person name="Park H.S."/>
            <person name="Yoon K.O."/>
            <person name="Kim J.H."/>
            <person name="Jung C.H."/>
            <person name="Koh N.H."/>
            <person name="Seo J.S."/>
            <person name="Go S.J."/>
        </authorList>
    </citation>
    <scope>NUCLEOTIDE SEQUENCE [LARGE SCALE GENOMIC DNA]</scope>
    <source>
        <strain evidence="4">KACC10331 / KXO85</strain>
    </source>
</reference>
<evidence type="ECO:0000259" key="2">
    <source>
        <dbReference type="PROSITE" id="PS50222"/>
    </source>
</evidence>
<evidence type="ECO:0000313" key="3">
    <source>
        <dbReference type="EMBL" id="AAW74864.1"/>
    </source>
</evidence>
<evidence type="ECO:0000256" key="1">
    <source>
        <dbReference type="SAM" id="MobiDB-lite"/>
    </source>
</evidence>
<feature type="domain" description="EF-hand" evidence="2">
    <location>
        <begin position="501"/>
        <end position="536"/>
    </location>
</feature>
<dbReference type="KEGG" id="xoo:XOO1610"/>
<sequence>MGDGARWAQAAHKAVSASSRRGLIIAEFSHAGCDTPMSHSGVSSARWVGGQVAPVAAIVGFQCTETAFVVHLRVAFDPVTQIYMRAPLALRPLDLLKDRERAQAACSRFGRVERVDRRQRMLGDIGHRDSQQPAGQVRDGRFADLQKAPVRPTADQELVEFGGAMLVHAATGMPVLEVLAIERELFVGALGSYHAHDQILVARQAPALAAIGMKRIHRDAYRYTGAAPFAVRPVDQIAGATEAPGQRLRINRTQARIVRIQHQVARSPVGPIAAGMLAGLEQAQVVMGVGMDGHGRRIAPARRSSGDCPSDEYARPGRQRAPWWLVDVGVGGSARTIRTHHPRDAAHAGSACGSYLSRVVLISQECLMTSRKPFLALAMLAVLSTGAAFAATVPASGDAPRPAKLDKNGDGVIDRSEAAAVPARAAQFDTLDTNKDGKLSRDERPHHRRGGRGEWMAKLDTNKDGRISRAEAKADPKFAARFDQMDLNKDGFIDRADRELRMQQHRDAWFAKADTDKDGKLSKAEFDVASTWRGAHGTGGMEGRGDHGKPAPADAPATNR</sequence>
<accession>Q5H2F7</accession>
<proteinExistence type="predicted"/>
<dbReference type="PANTHER" id="PTHR10827:SF102">
    <property type="entry name" value="EF-HAND DOMAIN-CONTAINING PROTEIN"/>
    <property type="match status" value="1"/>
</dbReference>
<feature type="region of interest" description="Disordered" evidence="1">
    <location>
        <begin position="532"/>
        <end position="560"/>
    </location>
</feature>
<dbReference type="STRING" id="291331.XOO1610"/>
<dbReference type="EMBL" id="AE013598">
    <property type="protein sequence ID" value="AAW74864.1"/>
    <property type="molecule type" value="Genomic_DNA"/>
</dbReference>
<dbReference type="SUPFAM" id="SSF47473">
    <property type="entry name" value="EF-hand"/>
    <property type="match status" value="1"/>
</dbReference>
<dbReference type="PROSITE" id="PS50222">
    <property type="entry name" value="EF_HAND_2"/>
    <property type="match status" value="1"/>
</dbReference>
<dbReference type="Proteomes" id="UP000006735">
    <property type="component" value="Chromosome"/>
</dbReference>
<dbReference type="InterPro" id="IPR018247">
    <property type="entry name" value="EF_Hand_1_Ca_BS"/>
</dbReference>
<dbReference type="Pfam" id="PF13202">
    <property type="entry name" value="EF-hand_5"/>
    <property type="match status" value="5"/>
</dbReference>
<dbReference type="GO" id="GO:0005509">
    <property type="term" value="F:calcium ion binding"/>
    <property type="evidence" value="ECO:0007669"/>
    <property type="project" value="InterPro"/>
</dbReference>
<dbReference type="PANTHER" id="PTHR10827">
    <property type="entry name" value="RETICULOCALBIN"/>
    <property type="match status" value="1"/>
</dbReference>
<keyword evidence="4" id="KW-1185">Reference proteome</keyword>
<protein>
    <recommendedName>
        <fullName evidence="2">EF-hand domain-containing protein</fullName>
    </recommendedName>
</protein>
<dbReference type="PROSITE" id="PS00018">
    <property type="entry name" value="EF_HAND_1"/>
    <property type="match status" value="1"/>
</dbReference>
<dbReference type="InterPro" id="IPR002048">
    <property type="entry name" value="EF_hand_dom"/>
</dbReference>
<dbReference type="HOGENOM" id="CLU_486549_0_0_6"/>
<name>Q5H2F7_XANOR</name>
<feature type="region of interest" description="Disordered" evidence="1">
    <location>
        <begin position="432"/>
        <end position="453"/>
    </location>
</feature>
<evidence type="ECO:0000313" key="4">
    <source>
        <dbReference type="Proteomes" id="UP000006735"/>
    </source>
</evidence>